<evidence type="ECO:0000313" key="2">
    <source>
        <dbReference type="Proteomes" id="UP000005239"/>
    </source>
</evidence>
<proteinExistence type="predicted"/>
<dbReference type="PROSITE" id="PS51257">
    <property type="entry name" value="PROKAR_LIPOPROTEIN"/>
    <property type="match status" value="1"/>
</dbReference>
<accession>A0A2A6BHV9</accession>
<dbReference type="Proteomes" id="UP000005239">
    <property type="component" value="Unassembled WGS sequence"/>
</dbReference>
<sequence>MAPNCVRVLIGWVCDRGSSASGAIVATSACDEEAAGYGSEEYGSPPDNQENHRLLGEYGGLGVR</sequence>
<reference evidence="1" key="2">
    <citation type="submission" date="2022-06" db="UniProtKB">
        <authorList>
            <consortium name="EnsemblMetazoa"/>
        </authorList>
    </citation>
    <scope>IDENTIFICATION</scope>
    <source>
        <strain evidence="1">PS312</strain>
    </source>
</reference>
<dbReference type="EnsemblMetazoa" id="PPA33245.1">
    <property type="protein sequence ID" value="PPA33245.1"/>
    <property type="gene ID" value="WBGene00206105"/>
</dbReference>
<keyword evidence="2" id="KW-1185">Reference proteome</keyword>
<organism evidence="1 2">
    <name type="scientific">Pristionchus pacificus</name>
    <name type="common">Parasitic nematode worm</name>
    <dbReference type="NCBI Taxonomy" id="54126"/>
    <lineage>
        <taxon>Eukaryota</taxon>
        <taxon>Metazoa</taxon>
        <taxon>Ecdysozoa</taxon>
        <taxon>Nematoda</taxon>
        <taxon>Chromadorea</taxon>
        <taxon>Rhabditida</taxon>
        <taxon>Rhabditina</taxon>
        <taxon>Diplogasteromorpha</taxon>
        <taxon>Diplogasteroidea</taxon>
        <taxon>Neodiplogasteridae</taxon>
        <taxon>Pristionchus</taxon>
    </lineage>
</organism>
<evidence type="ECO:0000313" key="1">
    <source>
        <dbReference type="EnsemblMetazoa" id="PPA33245.1"/>
    </source>
</evidence>
<gene>
    <name evidence="1" type="primary">WBGene00206105</name>
</gene>
<protein>
    <submittedName>
        <fullName evidence="1">Uncharacterized protein</fullName>
    </submittedName>
</protein>
<dbReference type="AlphaFoldDB" id="A0A2A6BHV9"/>
<name>A0A2A6BHV9_PRIPA</name>
<accession>A0A8R1UIZ8</accession>
<reference evidence="2" key="1">
    <citation type="journal article" date="2008" name="Nat. Genet.">
        <title>The Pristionchus pacificus genome provides a unique perspective on nematode lifestyle and parasitism.</title>
        <authorList>
            <person name="Dieterich C."/>
            <person name="Clifton S.W."/>
            <person name="Schuster L.N."/>
            <person name="Chinwalla A."/>
            <person name="Delehaunty K."/>
            <person name="Dinkelacker I."/>
            <person name="Fulton L."/>
            <person name="Fulton R."/>
            <person name="Godfrey J."/>
            <person name="Minx P."/>
            <person name="Mitreva M."/>
            <person name="Roeseler W."/>
            <person name="Tian H."/>
            <person name="Witte H."/>
            <person name="Yang S.P."/>
            <person name="Wilson R.K."/>
            <person name="Sommer R.J."/>
        </authorList>
    </citation>
    <scope>NUCLEOTIDE SEQUENCE [LARGE SCALE GENOMIC DNA]</scope>
    <source>
        <strain evidence="2">PS312</strain>
    </source>
</reference>